<keyword evidence="1" id="KW-0472">Membrane</keyword>
<sequence length="351" mass="37101">MIRMPYSLKIWLRFAVEIALLPMAAMVAWGRNHPAATVALVILVVVAALLGPGLWFIGGWDLIGANTSLALKAFKTIQEPDKQVEAYGKLVAAIGLLAAGPVGLIGVALAFWRSWNQHRDGMTAARKLDAEAFAKAVEQLGHDTSSIRMGAALALEALGKSAPRLLSQSIEILCAYVREIHPALPSVETDGTTAPPPTTPFPTDIKLILDVICRLKEQRSAKKIMVDLSRTDLGKANLSWANLSGANLSGANLSEASLSEANLSEAFLIRANLSRAFLGEANLSGAALNGTNLSGAKLRKANLSGAYLSGADLSEADLSKANLSEASLTNTTFKDTILPDGRKWTGTGLPP</sequence>
<feature type="transmembrane region" description="Helical" evidence="1">
    <location>
        <begin position="36"/>
        <end position="57"/>
    </location>
</feature>
<dbReference type="Gene3D" id="2.160.20.80">
    <property type="entry name" value="E3 ubiquitin-protein ligase SopA"/>
    <property type="match status" value="1"/>
</dbReference>
<dbReference type="AlphaFoldDB" id="A0A418VUV0"/>
<dbReference type="PANTHER" id="PTHR14136:SF17">
    <property type="entry name" value="BTB_POZ DOMAIN-CONTAINING PROTEIN KCTD9"/>
    <property type="match status" value="1"/>
</dbReference>
<name>A0A418VUV0_9PROT</name>
<keyword evidence="1" id="KW-0812">Transmembrane</keyword>
<evidence type="ECO:0000313" key="2">
    <source>
        <dbReference type="EMBL" id="RJF80937.1"/>
    </source>
</evidence>
<gene>
    <name evidence="2" type="ORF">D3877_11930</name>
</gene>
<keyword evidence="1" id="KW-1133">Transmembrane helix</keyword>
<dbReference type="InterPro" id="IPR001646">
    <property type="entry name" value="5peptide_repeat"/>
</dbReference>
<dbReference type="OrthoDB" id="7837851at2"/>
<accession>A0A418VUV0</accession>
<dbReference type="Proteomes" id="UP000283458">
    <property type="component" value="Unassembled WGS sequence"/>
</dbReference>
<evidence type="ECO:0000313" key="3">
    <source>
        <dbReference type="Proteomes" id="UP000283458"/>
    </source>
</evidence>
<dbReference type="EMBL" id="QYUL01000002">
    <property type="protein sequence ID" value="RJF80937.1"/>
    <property type="molecule type" value="Genomic_DNA"/>
</dbReference>
<dbReference type="SUPFAM" id="SSF141571">
    <property type="entry name" value="Pentapeptide repeat-like"/>
    <property type="match status" value="1"/>
</dbReference>
<dbReference type="PANTHER" id="PTHR14136">
    <property type="entry name" value="BTB_POZ DOMAIN-CONTAINING PROTEIN KCTD9"/>
    <property type="match status" value="1"/>
</dbReference>
<feature type="transmembrane region" description="Helical" evidence="1">
    <location>
        <begin position="90"/>
        <end position="112"/>
    </location>
</feature>
<organism evidence="2 3">
    <name type="scientific">Azospirillum cavernae</name>
    <dbReference type="NCBI Taxonomy" id="2320860"/>
    <lineage>
        <taxon>Bacteria</taxon>
        <taxon>Pseudomonadati</taxon>
        <taxon>Pseudomonadota</taxon>
        <taxon>Alphaproteobacteria</taxon>
        <taxon>Rhodospirillales</taxon>
        <taxon>Azospirillaceae</taxon>
        <taxon>Azospirillum</taxon>
    </lineage>
</organism>
<reference evidence="2 3" key="1">
    <citation type="submission" date="2018-09" db="EMBL/GenBank/DDBJ databases">
        <authorList>
            <person name="Zhu H."/>
        </authorList>
    </citation>
    <scope>NUCLEOTIDE SEQUENCE [LARGE SCALE GENOMIC DNA]</scope>
    <source>
        <strain evidence="2 3">K2W22B-5</strain>
    </source>
</reference>
<keyword evidence="3" id="KW-1185">Reference proteome</keyword>
<protein>
    <submittedName>
        <fullName evidence="2">Pentapeptide repeat-containing protein</fullName>
    </submittedName>
</protein>
<comment type="caution">
    <text evidence="2">The sequence shown here is derived from an EMBL/GenBank/DDBJ whole genome shotgun (WGS) entry which is preliminary data.</text>
</comment>
<dbReference type="Pfam" id="PF00805">
    <property type="entry name" value="Pentapeptide"/>
    <property type="match status" value="2"/>
</dbReference>
<proteinExistence type="predicted"/>
<evidence type="ECO:0000256" key="1">
    <source>
        <dbReference type="SAM" id="Phobius"/>
    </source>
</evidence>
<feature type="transmembrane region" description="Helical" evidence="1">
    <location>
        <begin position="12"/>
        <end position="29"/>
    </location>
</feature>
<dbReference type="InterPro" id="IPR051082">
    <property type="entry name" value="Pentapeptide-BTB/POZ_domain"/>
</dbReference>